<accession>A0A150SAW1</accession>
<evidence type="ECO:0008006" key="3">
    <source>
        <dbReference type="Google" id="ProtNLM"/>
    </source>
</evidence>
<gene>
    <name evidence="1" type="ORF">BE18_22865</name>
</gene>
<reference evidence="1 2" key="1">
    <citation type="submission" date="2014-02" db="EMBL/GenBank/DDBJ databases">
        <title>The small core and large imbalanced accessory genome model reveals a collaborative survival strategy of Sorangium cellulosum strains in nature.</title>
        <authorList>
            <person name="Han K."/>
            <person name="Peng R."/>
            <person name="Blom J."/>
            <person name="Li Y.-Z."/>
        </authorList>
    </citation>
    <scope>NUCLEOTIDE SEQUENCE [LARGE SCALE GENOMIC DNA]</scope>
    <source>
        <strain evidence="1 2">So0149</strain>
    </source>
</reference>
<evidence type="ECO:0000313" key="2">
    <source>
        <dbReference type="Proteomes" id="UP000075515"/>
    </source>
</evidence>
<protein>
    <recommendedName>
        <fullName evidence="3">Tail protein</fullName>
    </recommendedName>
</protein>
<dbReference type="Proteomes" id="UP000075515">
    <property type="component" value="Unassembled WGS sequence"/>
</dbReference>
<proteinExistence type="predicted"/>
<evidence type="ECO:0000313" key="1">
    <source>
        <dbReference type="EMBL" id="KYF89278.1"/>
    </source>
</evidence>
<comment type="caution">
    <text evidence="1">The sequence shown here is derived from an EMBL/GenBank/DDBJ whole genome shotgun (WGS) entry which is preliminary data.</text>
</comment>
<name>A0A150SAW1_SORCE</name>
<dbReference type="AlphaFoldDB" id="A0A150SAW1"/>
<sequence>MTSISLVGLSSSDPIPGEYAEINFAQGEASLGTGVYPALLLGGKTSAGSATANTVIYGPDTPVSMSTESDVIALFGAGSELHRMWRRFTAVNTTTPVYAIAIPEGSSPVAATGTITFTNSATGAVTGRIYVGDEFCEFGIATGDSVTTIAVAAKNAVNAKTHWPVTADNSAGVLTITAKQAGLRSNFIRYFAQIRPSGVGTTVSPTASTLTSSGAVSDSNATALATILAKRFYYIVSAAEDSTQLTALLSQVNTQALAVTGIRQRVFAGSVDTLSNAIAISTALNGARAELVWLAQSDVPPCELAANIAAVYALEEAPLVPRLNFSSYGDDAKTQPNWKVKAPLSGAAPTRAQILSALNSGLTPIGVRTSGATYLVKRVTTRFLNGANVDYRIRDAHKVTICDRYTDDLIAKAAASLRGKQIADDPKKNEPVPGPTVITPRVLKALINRHTRDYAENDLLQRVGEIINGTLAIREASPTTRLSAQIPLQPIDILDQIALQVNQVA</sequence>
<organism evidence="1 2">
    <name type="scientific">Sorangium cellulosum</name>
    <name type="common">Polyangium cellulosum</name>
    <dbReference type="NCBI Taxonomy" id="56"/>
    <lineage>
        <taxon>Bacteria</taxon>
        <taxon>Pseudomonadati</taxon>
        <taxon>Myxococcota</taxon>
        <taxon>Polyangia</taxon>
        <taxon>Polyangiales</taxon>
        <taxon>Polyangiaceae</taxon>
        <taxon>Sorangium</taxon>
    </lineage>
</organism>
<dbReference type="EMBL" id="JEMC01002261">
    <property type="protein sequence ID" value="KYF89278.1"/>
    <property type="molecule type" value="Genomic_DNA"/>
</dbReference>